<gene>
    <name evidence="6" type="ORF">WCY31_08700</name>
</gene>
<dbReference type="InterPro" id="IPR015424">
    <property type="entry name" value="PyrdxlP-dep_Trfase"/>
</dbReference>
<dbReference type="Pfam" id="PF01053">
    <property type="entry name" value="Cys_Met_Meta_PP"/>
    <property type="match status" value="1"/>
</dbReference>
<proteinExistence type="inferred from homology"/>
<keyword evidence="7" id="KW-1185">Reference proteome</keyword>
<dbReference type="PIRSF" id="PIRSF001434">
    <property type="entry name" value="CGS"/>
    <property type="match status" value="1"/>
</dbReference>
<dbReference type="Proteomes" id="UP001447842">
    <property type="component" value="Chromosome"/>
</dbReference>
<protein>
    <submittedName>
        <fullName evidence="6">O-acetylhomoserine aminocarboxypropyltransferase/cysteine synthase family protein</fullName>
    </submittedName>
</protein>
<evidence type="ECO:0000256" key="5">
    <source>
        <dbReference type="RuleBase" id="RU362118"/>
    </source>
</evidence>
<dbReference type="InterPro" id="IPR006235">
    <property type="entry name" value="OAc-hSer/O-AcSer_sulfhydrylase"/>
</dbReference>
<comment type="similarity">
    <text evidence="2 5">Belongs to the trans-sulfuration enzymes family.</text>
</comment>
<dbReference type="EMBL" id="CP147920">
    <property type="protein sequence ID" value="XAU14335.1"/>
    <property type="molecule type" value="Genomic_DNA"/>
</dbReference>
<accession>A0ABZ3H9D6</accession>
<dbReference type="InterPro" id="IPR000277">
    <property type="entry name" value="Cys/Met-Metab_PyrdxlP-dep_enz"/>
</dbReference>
<dbReference type="CDD" id="cd00614">
    <property type="entry name" value="CGS_like"/>
    <property type="match status" value="1"/>
</dbReference>
<keyword evidence="3" id="KW-0808">Transferase</keyword>
<dbReference type="InterPro" id="IPR015421">
    <property type="entry name" value="PyrdxlP-dep_Trfase_major"/>
</dbReference>
<evidence type="ECO:0000313" key="7">
    <source>
        <dbReference type="Proteomes" id="UP001447842"/>
    </source>
</evidence>
<comment type="cofactor">
    <cofactor evidence="1 5">
        <name>pyridoxal 5'-phosphate</name>
        <dbReference type="ChEBI" id="CHEBI:597326"/>
    </cofactor>
</comment>
<dbReference type="Gene3D" id="3.90.1150.10">
    <property type="entry name" value="Aspartate Aminotransferase, domain 1"/>
    <property type="match status" value="1"/>
</dbReference>
<evidence type="ECO:0000256" key="4">
    <source>
        <dbReference type="ARBA" id="ARBA00022898"/>
    </source>
</evidence>
<evidence type="ECO:0000256" key="2">
    <source>
        <dbReference type="ARBA" id="ARBA00009077"/>
    </source>
</evidence>
<sequence length="423" mass="45895">MHFQTKALHEGYTKDMQGTMAVPIYQTTAYEFRDAEHAANLFALKELGNIYTRLNNPTTDVFEKRFASLEGGAAALATSSGMSAIFYALANAAEAGDNIVCAAQLYGGSLTLTAHTMKRFGIEARFFDVHNPAEAEKLIDEKTKALFFETLTNPSIDVPNISELASLADKYGILSIVDNTVATPALCRPIEHGIDVVVHSASKYTTGQGLAIGGIMVERSNLVDKLRGNARYPQFNEPDASYHGLVYVDVPLPPYTLRGRLSLLRDIGAVGSPFNSWLFIQGLETLQIRMKEHSHNALMLAKFLETHPKVKRVNYPGLSSNKNYANASRYFDGGMSSGLLSFEVADLETAKQVVDATQLYSLVVNIGDSKSIITHPASTTHQQLSAEEMDACGVPAGLIRISAGLENAEDLIADIKQALEAAS</sequence>
<evidence type="ECO:0000256" key="3">
    <source>
        <dbReference type="ARBA" id="ARBA00022679"/>
    </source>
</evidence>
<dbReference type="RefSeq" id="WP_345969411.1">
    <property type="nucleotide sequence ID" value="NZ_CP147920.1"/>
</dbReference>
<reference evidence="6 7" key="1">
    <citation type="submission" date="2024-03" db="EMBL/GenBank/DDBJ databases">
        <title>Sulfurimonas sp. HSL3-1.</title>
        <authorList>
            <person name="Wang S."/>
        </authorList>
    </citation>
    <scope>NUCLEOTIDE SEQUENCE [LARGE SCALE GENOMIC DNA]</scope>
    <source>
        <strain evidence="6 7">HSL3-1</strain>
    </source>
</reference>
<dbReference type="PANTHER" id="PTHR43797:SF2">
    <property type="entry name" value="HOMOCYSTEINE_CYSTEINE SYNTHASE"/>
    <property type="match status" value="1"/>
</dbReference>
<dbReference type="PANTHER" id="PTHR43797">
    <property type="entry name" value="HOMOCYSTEINE/CYSTEINE SYNTHASE"/>
    <property type="match status" value="1"/>
</dbReference>
<organism evidence="6 7">
    <name type="scientific">Sulfurimonas diazotrophicus</name>
    <dbReference type="NCBI Taxonomy" id="3131939"/>
    <lineage>
        <taxon>Bacteria</taxon>
        <taxon>Pseudomonadati</taxon>
        <taxon>Campylobacterota</taxon>
        <taxon>Epsilonproteobacteria</taxon>
        <taxon>Campylobacterales</taxon>
        <taxon>Sulfurimonadaceae</taxon>
        <taxon>Sulfurimonas</taxon>
    </lineage>
</organism>
<keyword evidence="4 5" id="KW-0663">Pyridoxal phosphate</keyword>
<dbReference type="InterPro" id="IPR015422">
    <property type="entry name" value="PyrdxlP-dep_Trfase_small"/>
</dbReference>
<evidence type="ECO:0000313" key="6">
    <source>
        <dbReference type="EMBL" id="XAU14335.1"/>
    </source>
</evidence>
<dbReference type="Gene3D" id="3.40.640.10">
    <property type="entry name" value="Type I PLP-dependent aspartate aminotransferase-like (Major domain)"/>
    <property type="match status" value="1"/>
</dbReference>
<evidence type="ECO:0000256" key="1">
    <source>
        <dbReference type="ARBA" id="ARBA00001933"/>
    </source>
</evidence>
<dbReference type="NCBIfam" id="TIGR01326">
    <property type="entry name" value="OAH_OAS_sulfhy"/>
    <property type="match status" value="1"/>
</dbReference>
<dbReference type="SUPFAM" id="SSF53383">
    <property type="entry name" value="PLP-dependent transferases"/>
    <property type="match status" value="1"/>
</dbReference>
<name>A0ABZ3H9D6_9BACT</name>